<feature type="compositionally biased region" description="Acidic residues" evidence="3">
    <location>
        <begin position="281"/>
        <end position="290"/>
    </location>
</feature>
<feature type="compositionally biased region" description="Basic residues" evidence="3">
    <location>
        <begin position="338"/>
        <end position="348"/>
    </location>
</feature>
<dbReference type="OrthoDB" id="3199820at2759"/>
<dbReference type="EMBL" id="MCGR01000016">
    <property type="protein sequence ID" value="ORY85370.1"/>
    <property type="molecule type" value="Genomic_DNA"/>
</dbReference>
<feature type="compositionally biased region" description="Polar residues" evidence="3">
    <location>
        <begin position="39"/>
        <end position="52"/>
    </location>
</feature>
<evidence type="ECO:0000256" key="3">
    <source>
        <dbReference type="SAM" id="MobiDB-lite"/>
    </source>
</evidence>
<dbReference type="InterPro" id="IPR013088">
    <property type="entry name" value="Znf_NHR/GATA"/>
</dbReference>
<evidence type="ECO:0000259" key="4">
    <source>
        <dbReference type="PROSITE" id="PS50114"/>
    </source>
</evidence>
<dbReference type="SUPFAM" id="SSF57716">
    <property type="entry name" value="Glucocorticoid receptor-like (DNA-binding domain)"/>
    <property type="match status" value="1"/>
</dbReference>
<feature type="region of interest" description="Disordered" evidence="3">
    <location>
        <begin position="260"/>
        <end position="294"/>
    </location>
</feature>
<reference evidence="5 6" key="1">
    <citation type="submission" date="2016-07" db="EMBL/GenBank/DDBJ databases">
        <title>Pervasive Adenine N6-methylation of Active Genes in Fungi.</title>
        <authorList>
            <consortium name="DOE Joint Genome Institute"/>
            <person name="Mondo S.J."/>
            <person name="Dannebaum R.O."/>
            <person name="Kuo R.C."/>
            <person name="Labutti K."/>
            <person name="Haridas S."/>
            <person name="Kuo A."/>
            <person name="Salamov A."/>
            <person name="Ahrendt S.R."/>
            <person name="Lipzen A."/>
            <person name="Sullivan W."/>
            <person name="Andreopoulos W.B."/>
            <person name="Clum A."/>
            <person name="Lindquist E."/>
            <person name="Daum C."/>
            <person name="Ramamoorthy G.K."/>
            <person name="Gryganskyi A."/>
            <person name="Culley D."/>
            <person name="Magnuson J.K."/>
            <person name="James T.Y."/>
            <person name="O'Malley M.A."/>
            <person name="Stajich J.E."/>
            <person name="Spatafora J.W."/>
            <person name="Visel A."/>
            <person name="Grigoriev I.V."/>
        </authorList>
    </citation>
    <scope>NUCLEOTIDE SEQUENCE [LARGE SCALE GENOMIC DNA]</scope>
    <source>
        <strain evidence="5 6">62-1032</strain>
    </source>
</reference>
<keyword evidence="2" id="KW-0862">Zinc</keyword>
<comment type="caution">
    <text evidence="5">The sequence shown here is derived from an EMBL/GenBank/DDBJ whole genome shotgun (WGS) entry which is preliminary data.</text>
</comment>
<feature type="region of interest" description="Disordered" evidence="3">
    <location>
        <begin position="1"/>
        <end position="77"/>
    </location>
</feature>
<keyword evidence="6" id="KW-1185">Reference proteome</keyword>
<feature type="compositionally biased region" description="Polar residues" evidence="3">
    <location>
        <begin position="932"/>
        <end position="943"/>
    </location>
</feature>
<feature type="region of interest" description="Disordered" evidence="3">
    <location>
        <begin position="322"/>
        <end position="392"/>
    </location>
</feature>
<dbReference type="PROSITE" id="PS00344">
    <property type="entry name" value="GATA_ZN_FINGER_1"/>
    <property type="match status" value="1"/>
</dbReference>
<feature type="compositionally biased region" description="Basic residues" evidence="3">
    <location>
        <begin position="65"/>
        <end position="74"/>
    </location>
</feature>
<organism evidence="5 6">
    <name type="scientific">Leucosporidium creatinivorum</name>
    <dbReference type="NCBI Taxonomy" id="106004"/>
    <lineage>
        <taxon>Eukaryota</taxon>
        <taxon>Fungi</taxon>
        <taxon>Dikarya</taxon>
        <taxon>Basidiomycota</taxon>
        <taxon>Pucciniomycotina</taxon>
        <taxon>Microbotryomycetes</taxon>
        <taxon>Leucosporidiales</taxon>
        <taxon>Leucosporidium</taxon>
    </lineage>
</organism>
<dbReference type="InterPro" id="IPR057725">
    <property type="entry name" value="Ams2-SPT21_N"/>
</dbReference>
<feature type="region of interest" description="Disordered" evidence="3">
    <location>
        <begin position="1147"/>
        <end position="1199"/>
    </location>
</feature>
<accession>A0A1Y2FMZ2</accession>
<evidence type="ECO:0000313" key="5">
    <source>
        <dbReference type="EMBL" id="ORY85370.1"/>
    </source>
</evidence>
<dbReference type="AlphaFoldDB" id="A0A1Y2FMZ2"/>
<keyword evidence="1" id="KW-0945">Host-virus interaction</keyword>
<feature type="compositionally biased region" description="Polar residues" evidence="3">
    <location>
        <begin position="349"/>
        <end position="358"/>
    </location>
</feature>
<feature type="compositionally biased region" description="Low complexity" evidence="3">
    <location>
        <begin position="20"/>
        <end position="37"/>
    </location>
</feature>
<keyword evidence="2" id="KW-0479">Metal-binding</keyword>
<gene>
    <name evidence="5" type="ORF">BCR35DRAFT_302845</name>
</gene>
<feature type="compositionally biased region" description="Polar residues" evidence="3">
    <location>
        <begin position="206"/>
        <end position="220"/>
    </location>
</feature>
<dbReference type="GO" id="GO:0043565">
    <property type="term" value="F:sequence-specific DNA binding"/>
    <property type="evidence" value="ECO:0007669"/>
    <property type="project" value="InterPro"/>
</dbReference>
<dbReference type="PROSITE" id="PS50114">
    <property type="entry name" value="GATA_ZN_FINGER_2"/>
    <property type="match status" value="1"/>
</dbReference>
<feature type="region of interest" description="Disordered" evidence="3">
    <location>
        <begin position="206"/>
        <end position="232"/>
    </location>
</feature>
<dbReference type="CDD" id="cd00202">
    <property type="entry name" value="ZnF_GATA"/>
    <property type="match status" value="1"/>
</dbReference>
<dbReference type="PANTHER" id="PTHR13037:SF24">
    <property type="entry name" value="POLYCOMB PROTEIN PCL-RELATED"/>
    <property type="match status" value="1"/>
</dbReference>
<dbReference type="STRING" id="106004.A0A1Y2FMZ2"/>
<dbReference type="InterPro" id="IPR000679">
    <property type="entry name" value="Znf_GATA"/>
</dbReference>
<dbReference type="PANTHER" id="PTHR13037">
    <property type="entry name" value="FORMIN"/>
    <property type="match status" value="1"/>
</dbReference>
<proteinExistence type="predicted"/>
<feature type="region of interest" description="Disordered" evidence="3">
    <location>
        <begin position="918"/>
        <end position="957"/>
    </location>
</feature>
<feature type="region of interest" description="Disordered" evidence="3">
    <location>
        <begin position="582"/>
        <end position="728"/>
    </location>
</feature>
<evidence type="ECO:0000313" key="6">
    <source>
        <dbReference type="Proteomes" id="UP000193467"/>
    </source>
</evidence>
<feature type="compositionally biased region" description="Gly residues" evidence="3">
    <location>
        <begin position="796"/>
        <end position="805"/>
    </location>
</feature>
<feature type="region of interest" description="Disordered" evidence="3">
    <location>
        <begin position="497"/>
        <end position="534"/>
    </location>
</feature>
<keyword evidence="2" id="KW-0863">Zinc-finger</keyword>
<feature type="compositionally biased region" description="Polar residues" evidence="3">
    <location>
        <begin position="582"/>
        <end position="594"/>
    </location>
</feature>
<name>A0A1Y2FMZ2_9BASI</name>
<dbReference type="GO" id="GO:0008270">
    <property type="term" value="F:zinc ion binding"/>
    <property type="evidence" value="ECO:0007669"/>
    <property type="project" value="UniProtKB-KW"/>
</dbReference>
<dbReference type="Gene3D" id="3.30.50.10">
    <property type="entry name" value="Erythroid Transcription Factor GATA-1, subunit A"/>
    <property type="match status" value="1"/>
</dbReference>
<protein>
    <recommendedName>
        <fullName evidence="4">GATA-type domain-containing protein</fullName>
    </recommendedName>
</protein>
<dbReference type="InParanoid" id="A0A1Y2FMZ2"/>
<dbReference type="SMART" id="SM00401">
    <property type="entry name" value="ZnF_GATA"/>
    <property type="match status" value="1"/>
</dbReference>
<feature type="region of interest" description="Disordered" evidence="3">
    <location>
        <begin position="790"/>
        <end position="822"/>
    </location>
</feature>
<evidence type="ECO:0000256" key="1">
    <source>
        <dbReference type="ARBA" id="ARBA00022581"/>
    </source>
</evidence>
<feature type="domain" description="GATA-type" evidence="4">
    <location>
        <begin position="530"/>
        <end position="575"/>
    </location>
</feature>
<sequence length="1232" mass="128565">MASIPRPPSSHGLTLPRPAPGRQQQPQQQQPTLPAGTSPVASTPQAPSQPSERATRAPGEQQQPRRTKKKKQGRGRMMMVKVFYSLSSPRFGGAAPSPTPTTPAVATPSSAFLSVLDPAHVSAAPSPSPEPERPPQQSYTCLARLSAPVWVQLMGSKPAEVDEERTEYGKLTLKTCLSAICISRPELVTDPSKDYAVSAVDPYESSLQPSSAHASTSGASLPNAGTGGQGLMEGKGMLSWNLAEKREGTTWVCGRVSVDERELENRRRKRRKTEQGAAASTEEDDEDSDDESVKETLEVWLQLVERPSFTQTQFLTSLRSFANPAQPYDSSDRASSPPRRRNSFHHQQSHPSSAQPRSSHLGDPVKRKRPRESDEHVLPVSLPPPVAPSSAASTPFPVPIASTSALSSAPTAAQLQDPHILALLVQLIPSLAASAPAATAPPLALDSEQGQALLPAIRTLAEYYGAQLPPTLLSSADASSAQAILDNALAQQSTSFLDKGKGKSAGPRAAKRVEQFTPVDAPETSDKSNPIDGSACSNCKRKKSTKWREAFDEEGTRVTVCNACGVFYNKNGCHRNKVERATSPNRALSSSIAGPSTLKPVGRPLQGRLTATCEQELKKIKSKKVKGTSPGSSHRPGMLPPPSPSKVVGPSLSRSPGTGGWSAWGHRATVPSHTMTSPGRSPRRAGRGGAGLFGMAATSPVRANSNVGTGAGLRSGYESDGDGRGTSFSFGGAASIFGAGPQSPSPKRRGQRQMPAYLLTASPGTALDRILNDTNIDLNSFDVEMPDAVEATSGRSGSGSSGDGRGQAREEPLALTEDEEEQAAGGLSHALSFYLRDMSPDLKENAKPSALNSNEIKQGAGNIFDSVLDPSLRDAGVSTAAPGVSGNLSTTDAPTTDLDPFESVLSSLRRDFNTRLSSNALTAPSSPIPSSPCVQPRTSSATPGSKGKAPQSCGRPAPSILHGFIDGLVPALAMDQVEGETPVSDSDAWTPASPTDVDAFHSNPYDLSHLDPPPRASDSGKLLIPNRGTSTGNSFLPSHLVATSDVASEFDFGSLPPSSPPLLPSEAFPTPPRCDQTITLNEHSQVGGGTASTAEQKALSALLRSLGAGGGGAAGGAALEGLLAGQGGDKIQLDRSTVNKLLQMISNRPSQAPSPSGTSTASSKPSPAYLAPPSASNSNANSPNDQVSPALMGGAEEPFDLFKSFEEATKKAEGAGGEEAGEAMYEAMFAGL</sequence>
<evidence type="ECO:0000256" key="2">
    <source>
        <dbReference type="PROSITE-ProRule" id="PRU00094"/>
    </source>
</evidence>
<dbReference type="GO" id="GO:0006355">
    <property type="term" value="P:regulation of DNA-templated transcription"/>
    <property type="evidence" value="ECO:0007669"/>
    <property type="project" value="InterPro"/>
</dbReference>
<dbReference type="Pfam" id="PF25823">
    <property type="entry name" value="Ams2-SPT21_N"/>
    <property type="match status" value="1"/>
</dbReference>
<dbReference type="Proteomes" id="UP000193467">
    <property type="component" value="Unassembled WGS sequence"/>
</dbReference>
<feature type="compositionally biased region" description="Low complexity" evidence="3">
    <location>
        <begin position="1149"/>
        <end position="1184"/>
    </location>
</feature>